<dbReference type="STRING" id="87626.PTD2_07269"/>
<dbReference type="InterPro" id="IPR003509">
    <property type="entry name" value="UPF0102_YraN-like"/>
</dbReference>
<dbReference type="OrthoDB" id="9794876at2"/>
<reference evidence="3 4" key="1">
    <citation type="submission" date="2006-02" db="EMBL/GenBank/DDBJ databases">
        <authorList>
            <person name="Moran M.A."/>
            <person name="Kjelleberg S."/>
            <person name="Egan S."/>
            <person name="Saunders N."/>
            <person name="Thomas T."/>
            <person name="Ferriera S."/>
            <person name="Johnson J."/>
            <person name="Kravitz S."/>
            <person name="Halpern A."/>
            <person name="Remington K."/>
            <person name="Beeson K."/>
            <person name="Tran B."/>
            <person name="Rogers Y.-H."/>
            <person name="Friedman R."/>
            <person name="Venter J.C."/>
        </authorList>
    </citation>
    <scope>NUCLEOTIDE SEQUENCE [LARGE SCALE GENOMIC DNA]</scope>
    <source>
        <strain evidence="3 4">D2</strain>
    </source>
</reference>
<evidence type="ECO:0000256" key="2">
    <source>
        <dbReference type="HAMAP-Rule" id="MF_00048"/>
    </source>
</evidence>
<dbReference type="RefSeq" id="WP_009838086.1">
    <property type="nucleotide sequence ID" value="NZ_AAOH01000003.1"/>
</dbReference>
<evidence type="ECO:0000256" key="1">
    <source>
        <dbReference type="ARBA" id="ARBA00006738"/>
    </source>
</evidence>
<dbReference type="eggNOG" id="COG0792">
    <property type="taxonomic scope" value="Bacteria"/>
</dbReference>
<dbReference type="PANTHER" id="PTHR34039">
    <property type="entry name" value="UPF0102 PROTEIN YRAN"/>
    <property type="match status" value="1"/>
</dbReference>
<dbReference type="EMBL" id="AAOH01000003">
    <property type="protein sequence ID" value="EAR28824.1"/>
    <property type="molecule type" value="Genomic_DNA"/>
</dbReference>
<evidence type="ECO:0000313" key="3">
    <source>
        <dbReference type="EMBL" id="EAR28824.1"/>
    </source>
</evidence>
<dbReference type="SUPFAM" id="SSF52980">
    <property type="entry name" value="Restriction endonuclease-like"/>
    <property type="match status" value="1"/>
</dbReference>
<comment type="similarity">
    <text evidence="1 2">Belongs to the UPF0102 family.</text>
</comment>
<comment type="caution">
    <text evidence="3">The sequence shown here is derived from an EMBL/GenBank/DDBJ whole genome shotgun (WGS) entry which is preliminary data.</text>
</comment>
<dbReference type="InterPro" id="IPR011856">
    <property type="entry name" value="tRNA_endonuc-like_dom_sf"/>
</dbReference>
<proteinExistence type="inferred from homology"/>
<name>A4C8A9_9GAMM</name>
<dbReference type="Proteomes" id="UP000006201">
    <property type="component" value="Unassembled WGS sequence"/>
</dbReference>
<evidence type="ECO:0000313" key="4">
    <source>
        <dbReference type="Proteomes" id="UP000006201"/>
    </source>
</evidence>
<gene>
    <name evidence="3" type="ORF">PTD2_07269</name>
</gene>
<dbReference type="HAMAP" id="MF_00048">
    <property type="entry name" value="UPF0102"/>
    <property type="match status" value="1"/>
</dbReference>
<dbReference type="PANTHER" id="PTHR34039:SF1">
    <property type="entry name" value="UPF0102 PROTEIN YRAN"/>
    <property type="match status" value="1"/>
</dbReference>
<protein>
    <recommendedName>
        <fullName evidence="2">UPF0102 protein PTD2_07269</fullName>
    </recommendedName>
</protein>
<dbReference type="InterPro" id="IPR011335">
    <property type="entry name" value="Restrct_endonuc-II-like"/>
</dbReference>
<dbReference type="AlphaFoldDB" id="A4C8A9"/>
<keyword evidence="4" id="KW-1185">Reference proteome</keyword>
<accession>A4C8A9</accession>
<dbReference type="NCBIfam" id="NF009150">
    <property type="entry name" value="PRK12497.1-3"/>
    <property type="match status" value="1"/>
</dbReference>
<organism evidence="3 4">
    <name type="scientific">Pseudoalteromonas tunicata D2</name>
    <dbReference type="NCBI Taxonomy" id="87626"/>
    <lineage>
        <taxon>Bacteria</taxon>
        <taxon>Pseudomonadati</taxon>
        <taxon>Pseudomonadota</taxon>
        <taxon>Gammaproteobacteria</taxon>
        <taxon>Alteromonadales</taxon>
        <taxon>Pseudoalteromonadaceae</taxon>
        <taxon>Pseudoalteromonas</taxon>
    </lineage>
</organism>
<dbReference type="GO" id="GO:0003676">
    <property type="term" value="F:nucleic acid binding"/>
    <property type="evidence" value="ECO:0007669"/>
    <property type="project" value="InterPro"/>
</dbReference>
<dbReference type="Gene3D" id="3.40.1350.10">
    <property type="match status" value="1"/>
</dbReference>
<dbReference type="Pfam" id="PF02021">
    <property type="entry name" value="UPF0102"/>
    <property type="match status" value="1"/>
</dbReference>
<sequence length="123" mass="14737">MNWFSTVFQNSRDKGQYYEQLAQKYLISQGLTPVTCNFWCKLGEIDLIMQDKKTWVFIEVKYRKSQRYGGANVAFTTQKQQRLRRAIEHYIQLNQLQNSPLRVDFIAINGQNPYQFNWFKNVL</sequence>
<dbReference type="NCBIfam" id="TIGR00252">
    <property type="entry name" value="YraN family protein"/>
    <property type="match status" value="1"/>
</dbReference>
<dbReference type="HOGENOM" id="CLU_115353_1_1_6"/>